<keyword evidence="3" id="KW-1185">Reference proteome</keyword>
<protein>
    <submittedName>
        <fullName evidence="2">Uncharacterized protein</fullName>
    </submittedName>
</protein>
<name>A0A4C1T587_EUMVA</name>
<evidence type="ECO:0000313" key="2">
    <source>
        <dbReference type="EMBL" id="GBP09683.1"/>
    </source>
</evidence>
<gene>
    <name evidence="2" type="ORF">EVAR_76651_1</name>
</gene>
<dbReference type="EMBL" id="BGZK01000036">
    <property type="protein sequence ID" value="GBP09683.1"/>
    <property type="molecule type" value="Genomic_DNA"/>
</dbReference>
<evidence type="ECO:0000313" key="3">
    <source>
        <dbReference type="Proteomes" id="UP000299102"/>
    </source>
</evidence>
<comment type="caution">
    <text evidence="2">The sequence shown here is derived from an EMBL/GenBank/DDBJ whole genome shotgun (WGS) entry which is preliminary data.</text>
</comment>
<sequence length="92" mass="10612">MNAGYLRRRCRARRPLACYDMIRRARGAKLDWGKWGQDARETLVGRPPPAALRPVEGYVKPERLFQETSRGRKRAGARRRVPLKVNDADHVS</sequence>
<dbReference type="Proteomes" id="UP000299102">
    <property type="component" value="Unassembled WGS sequence"/>
</dbReference>
<dbReference type="AlphaFoldDB" id="A0A4C1T587"/>
<feature type="region of interest" description="Disordered" evidence="1">
    <location>
        <begin position="65"/>
        <end position="92"/>
    </location>
</feature>
<evidence type="ECO:0000256" key="1">
    <source>
        <dbReference type="SAM" id="MobiDB-lite"/>
    </source>
</evidence>
<feature type="compositionally biased region" description="Basic residues" evidence="1">
    <location>
        <begin position="71"/>
        <end position="82"/>
    </location>
</feature>
<accession>A0A4C1T587</accession>
<proteinExistence type="predicted"/>
<organism evidence="2 3">
    <name type="scientific">Eumeta variegata</name>
    <name type="common">Bagworm moth</name>
    <name type="synonym">Eumeta japonica</name>
    <dbReference type="NCBI Taxonomy" id="151549"/>
    <lineage>
        <taxon>Eukaryota</taxon>
        <taxon>Metazoa</taxon>
        <taxon>Ecdysozoa</taxon>
        <taxon>Arthropoda</taxon>
        <taxon>Hexapoda</taxon>
        <taxon>Insecta</taxon>
        <taxon>Pterygota</taxon>
        <taxon>Neoptera</taxon>
        <taxon>Endopterygota</taxon>
        <taxon>Lepidoptera</taxon>
        <taxon>Glossata</taxon>
        <taxon>Ditrysia</taxon>
        <taxon>Tineoidea</taxon>
        <taxon>Psychidae</taxon>
        <taxon>Oiketicinae</taxon>
        <taxon>Eumeta</taxon>
    </lineage>
</organism>
<reference evidence="2 3" key="1">
    <citation type="journal article" date="2019" name="Commun. Biol.">
        <title>The bagworm genome reveals a unique fibroin gene that provides high tensile strength.</title>
        <authorList>
            <person name="Kono N."/>
            <person name="Nakamura H."/>
            <person name="Ohtoshi R."/>
            <person name="Tomita M."/>
            <person name="Numata K."/>
            <person name="Arakawa K."/>
        </authorList>
    </citation>
    <scope>NUCLEOTIDE SEQUENCE [LARGE SCALE GENOMIC DNA]</scope>
</reference>